<protein>
    <recommendedName>
        <fullName evidence="4">Secreted protein</fullName>
    </recommendedName>
</protein>
<dbReference type="AlphaFoldDB" id="A0A1M5IQ75"/>
<accession>A0A1M5IQ75</accession>
<dbReference type="STRING" id="570519.SAMN04488116_0833"/>
<proteinExistence type="predicted"/>
<sequence length="155" mass="17122">MKTQQRNLIVTILLALVSNIGMIQAQIADEPNLKKESCTQQESTSGCSPTSCRGAKTKFGEAKVIGKLRLDLIDLKADMEKSVVPAFDPRSYDIHGIVGETDEESLDIIVKEVQIVEKEIAKKLNPKLNAFALPESKAGQIQYLSKRIQDLRALL</sequence>
<dbReference type="EMBL" id="FQWL01000001">
    <property type="protein sequence ID" value="SHG29943.1"/>
    <property type="molecule type" value="Genomic_DNA"/>
</dbReference>
<name>A0A1M5IQ75_9FLAO</name>
<evidence type="ECO:0000256" key="1">
    <source>
        <dbReference type="SAM" id="SignalP"/>
    </source>
</evidence>
<gene>
    <name evidence="2" type="ORF">SAMN04488116_0833</name>
</gene>
<feature type="chain" id="PRO_5009911164" description="Secreted protein" evidence="1">
    <location>
        <begin position="26"/>
        <end position="155"/>
    </location>
</feature>
<keyword evidence="3" id="KW-1185">Reference proteome</keyword>
<evidence type="ECO:0000313" key="3">
    <source>
        <dbReference type="Proteomes" id="UP000184532"/>
    </source>
</evidence>
<reference evidence="3" key="1">
    <citation type="submission" date="2016-11" db="EMBL/GenBank/DDBJ databases">
        <authorList>
            <person name="Varghese N."/>
            <person name="Submissions S."/>
        </authorList>
    </citation>
    <scope>NUCLEOTIDE SEQUENCE [LARGE SCALE GENOMIC DNA]</scope>
    <source>
        <strain evidence="3">DSM 22638</strain>
    </source>
</reference>
<feature type="signal peptide" evidence="1">
    <location>
        <begin position="1"/>
        <end position="25"/>
    </location>
</feature>
<evidence type="ECO:0000313" key="2">
    <source>
        <dbReference type="EMBL" id="SHG29943.1"/>
    </source>
</evidence>
<keyword evidence="1" id="KW-0732">Signal</keyword>
<evidence type="ECO:0008006" key="4">
    <source>
        <dbReference type="Google" id="ProtNLM"/>
    </source>
</evidence>
<organism evidence="2 3">
    <name type="scientific">Flagellimonas flava</name>
    <dbReference type="NCBI Taxonomy" id="570519"/>
    <lineage>
        <taxon>Bacteria</taxon>
        <taxon>Pseudomonadati</taxon>
        <taxon>Bacteroidota</taxon>
        <taxon>Flavobacteriia</taxon>
        <taxon>Flavobacteriales</taxon>
        <taxon>Flavobacteriaceae</taxon>
        <taxon>Flagellimonas</taxon>
    </lineage>
</organism>
<dbReference type="Proteomes" id="UP000184532">
    <property type="component" value="Unassembled WGS sequence"/>
</dbReference>